<evidence type="ECO:0000256" key="2">
    <source>
        <dbReference type="SAM" id="MobiDB-lite"/>
    </source>
</evidence>
<feature type="compositionally biased region" description="Low complexity" evidence="2">
    <location>
        <begin position="403"/>
        <end position="416"/>
    </location>
</feature>
<feature type="compositionally biased region" description="Pro residues" evidence="2">
    <location>
        <begin position="417"/>
        <end position="436"/>
    </location>
</feature>
<protein>
    <submittedName>
        <fullName evidence="4">Uncharacterized protein</fullName>
    </submittedName>
</protein>
<keyword evidence="5" id="KW-1185">Reference proteome</keyword>
<sequence>MSPPFRIHVPVYVPLASDGVNALAPTLWRRQNGEDSGRGGPKPGHIAVFVVAAIAGTIIIILILRYLYRRRRRATHTYQPAEPDDDSPTTRQINRQNQENLDDALTEAQARNGSNNGQTRSTTDAGVDRTTSVRSVMTLPVYRPKATENEQVLGREGERDGIDVVVEMPSAEQEEALRDEEMEALYQIRAARRRQIADREERQRLRREARQANDVVALRELRERARNRATQNAAEIEELRHEHDRIRETRQRVVSSVSYADVGIARADGTRIRANSTDSNERVGLLSDAASIAADSNSLFHRRDRSASASLSIDTSRSLHDRPESPALTIGGSPYALGRPRSRANSAATTTPRILSATTTPRAGSSPEIIDAEEDLGDAGFPPPPGYDEVSLDDITPMHSRRGSVVSAVSGGRTSPYPEPPPDYPGPSPVPSPGLPGGPGQARNSRLSAHMEDLAAQVQTEREGEGEGQGEGSQGVARLPSLRLRQVPQIVIEPSSARP</sequence>
<organism evidence="4 5">
    <name type="scientific">Madurella fahalii</name>
    <dbReference type="NCBI Taxonomy" id="1157608"/>
    <lineage>
        <taxon>Eukaryota</taxon>
        <taxon>Fungi</taxon>
        <taxon>Dikarya</taxon>
        <taxon>Ascomycota</taxon>
        <taxon>Pezizomycotina</taxon>
        <taxon>Sordariomycetes</taxon>
        <taxon>Sordariomycetidae</taxon>
        <taxon>Sordariales</taxon>
        <taxon>Sordariales incertae sedis</taxon>
        <taxon>Madurella</taxon>
    </lineage>
</organism>
<feature type="compositionally biased region" description="Polar residues" evidence="2">
    <location>
        <begin position="307"/>
        <end position="316"/>
    </location>
</feature>
<keyword evidence="3" id="KW-0812">Transmembrane</keyword>
<proteinExistence type="predicted"/>
<dbReference type="EMBL" id="BAAFSV010000001">
    <property type="protein sequence ID" value="GAB1310581.1"/>
    <property type="molecule type" value="Genomic_DNA"/>
</dbReference>
<evidence type="ECO:0000256" key="1">
    <source>
        <dbReference type="SAM" id="Coils"/>
    </source>
</evidence>
<keyword evidence="3" id="KW-1133">Transmembrane helix</keyword>
<accession>A0ABQ0FYI7</accession>
<dbReference type="GeneID" id="98171536"/>
<feature type="region of interest" description="Disordered" evidence="2">
    <location>
        <begin position="109"/>
        <end position="132"/>
    </location>
</feature>
<keyword evidence="3" id="KW-0472">Membrane</keyword>
<evidence type="ECO:0000313" key="4">
    <source>
        <dbReference type="EMBL" id="GAB1310581.1"/>
    </source>
</evidence>
<keyword evidence="1" id="KW-0175">Coiled coil</keyword>
<reference evidence="4 5" key="1">
    <citation type="submission" date="2024-09" db="EMBL/GenBank/DDBJ databases">
        <title>Itraconazole resistance in Madurella fahalii resulting from another homologue of gene encoding cytochrome P450 14-alpha sterol demethylase (CYP51).</title>
        <authorList>
            <person name="Yoshioka I."/>
            <person name="Fahal A.H."/>
            <person name="Kaneko S."/>
            <person name="Yaguchi T."/>
        </authorList>
    </citation>
    <scope>NUCLEOTIDE SEQUENCE [LARGE SCALE GENOMIC DNA]</scope>
    <source>
        <strain evidence="4 5">IFM 68171</strain>
    </source>
</reference>
<comment type="caution">
    <text evidence="4">The sequence shown here is derived from an EMBL/GenBank/DDBJ whole genome shotgun (WGS) entry which is preliminary data.</text>
</comment>
<name>A0ABQ0FYI7_9PEZI</name>
<feature type="transmembrane region" description="Helical" evidence="3">
    <location>
        <begin position="46"/>
        <end position="68"/>
    </location>
</feature>
<evidence type="ECO:0000256" key="3">
    <source>
        <dbReference type="SAM" id="Phobius"/>
    </source>
</evidence>
<feature type="coiled-coil region" evidence="1">
    <location>
        <begin position="188"/>
        <end position="242"/>
    </location>
</feature>
<dbReference type="Proteomes" id="UP001628179">
    <property type="component" value="Unassembled WGS sequence"/>
</dbReference>
<feature type="compositionally biased region" description="Polar residues" evidence="2">
    <location>
        <begin position="343"/>
        <end position="363"/>
    </location>
</feature>
<evidence type="ECO:0000313" key="5">
    <source>
        <dbReference type="Proteomes" id="UP001628179"/>
    </source>
</evidence>
<dbReference type="RefSeq" id="XP_070912314.1">
    <property type="nucleotide sequence ID" value="XM_071056213.1"/>
</dbReference>
<feature type="region of interest" description="Disordered" evidence="2">
    <location>
        <begin position="303"/>
        <end position="499"/>
    </location>
</feature>
<gene>
    <name evidence="4" type="ORF">MFIFM68171_00791</name>
</gene>